<keyword evidence="5" id="KW-0560">Oxidoreductase</keyword>
<evidence type="ECO:0000256" key="2">
    <source>
        <dbReference type="ARBA" id="ARBA00022559"/>
    </source>
</evidence>
<keyword evidence="6" id="KW-0408">Iron</keyword>
<dbReference type="InterPro" id="IPR000028">
    <property type="entry name" value="Chloroperoxidase"/>
</dbReference>
<comment type="cofactor">
    <cofactor evidence="1">
        <name>heme b</name>
        <dbReference type="ChEBI" id="CHEBI:60344"/>
    </cofactor>
</comment>
<evidence type="ECO:0000256" key="5">
    <source>
        <dbReference type="ARBA" id="ARBA00023002"/>
    </source>
</evidence>
<evidence type="ECO:0000313" key="10">
    <source>
        <dbReference type="Proteomes" id="UP001305779"/>
    </source>
</evidence>
<name>A0ABR0E2V1_ZASCE</name>
<comment type="similarity">
    <text evidence="7">Belongs to the chloroperoxidase family.</text>
</comment>
<dbReference type="PANTHER" id="PTHR33577:SF9">
    <property type="entry name" value="PEROXIDASE STCC"/>
    <property type="match status" value="1"/>
</dbReference>
<dbReference type="PANTHER" id="PTHR33577">
    <property type="entry name" value="STERIGMATOCYSTIN BIOSYNTHESIS PEROXIDASE STCC-RELATED"/>
    <property type="match status" value="1"/>
</dbReference>
<evidence type="ECO:0000256" key="4">
    <source>
        <dbReference type="ARBA" id="ARBA00022723"/>
    </source>
</evidence>
<organism evidence="9 10">
    <name type="scientific">Zasmidium cellare</name>
    <name type="common">Wine cellar mold</name>
    <name type="synonym">Racodium cellare</name>
    <dbReference type="NCBI Taxonomy" id="395010"/>
    <lineage>
        <taxon>Eukaryota</taxon>
        <taxon>Fungi</taxon>
        <taxon>Dikarya</taxon>
        <taxon>Ascomycota</taxon>
        <taxon>Pezizomycotina</taxon>
        <taxon>Dothideomycetes</taxon>
        <taxon>Dothideomycetidae</taxon>
        <taxon>Mycosphaerellales</taxon>
        <taxon>Mycosphaerellaceae</taxon>
        <taxon>Zasmidium</taxon>
    </lineage>
</organism>
<keyword evidence="10" id="KW-1185">Reference proteome</keyword>
<accession>A0ABR0E2V1</accession>
<keyword evidence="4" id="KW-0479">Metal-binding</keyword>
<dbReference type="Pfam" id="PF01328">
    <property type="entry name" value="Peroxidase_2"/>
    <property type="match status" value="1"/>
</dbReference>
<evidence type="ECO:0000256" key="6">
    <source>
        <dbReference type="ARBA" id="ARBA00023004"/>
    </source>
</evidence>
<keyword evidence="3" id="KW-0349">Heme</keyword>
<dbReference type="EMBL" id="JAXOVC010000011">
    <property type="protein sequence ID" value="KAK4495752.1"/>
    <property type="molecule type" value="Genomic_DNA"/>
</dbReference>
<evidence type="ECO:0000256" key="3">
    <source>
        <dbReference type="ARBA" id="ARBA00022617"/>
    </source>
</evidence>
<sequence>MHKVDLKGPQLPSLGLLLVLNLLKSSMKATLNMKSIFVISLATAGIAYAQLDIPALLAQAVPALPTDPRFKDYRPPGKNDVRSPCPGLNSLANHGFLNRNGKNITVPQLIVGGAQGINIGPDFMAVVGAAGLLSSPNPAGGSFDLDNLDRHNFPIEHDVSISRQDHYFGNWYDFNQRVWDGTLSYFKGLTKTTTPTASKARYARVQYCETNNPECLYGPRQFLFSSGETALYVQILSSPLVNSAPISYVRSMFEKQKLPFDLGWRPSVVPITFASIGAYILELSAANPDSAAEGMDSYAATFVDLVGGASALRNLTNGISDYLDIPGL</sequence>
<proteinExistence type="inferred from homology"/>
<evidence type="ECO:0000256" key="1">
    <source>
        <dbReference type="ARBA" id="ARBA00001970"/>
    </source>
</evidence>
<evidence type="ECO:0000259" key="8">
    <source>
        <dbReference type="PROSITE" id="PS51405"/>
    </source>
</evidence>
<dbReference type="Gene3D" id="1.10.489.10">
    <property type="entry name" value="Chloroperoxidase-like"/>
    <property type="match status" value="1"/>
</dbReference>
<protein>
    <recommendedName>
        <fullName evidence="8">Heme haloperoxidase family profile domain-containing protein</fullName>
    </recommendedName>
</protein>
<reference evidence="9 10" key="1">
    <citation type="journal article" date="2023" name="G3 (Bethesda)">
        <title>A chromosome-level genome assembly of Zasmidium syzygii isolated from banana leaves.</title>
        <authorList>
            <person name="van Westerhoven A.C."/>
            <person name="Mehrabi R."/>
            <person name="Talebi R."/>
            <person name="Steentjes M.B.F."/>
            <person name="Corcolon B."/>
            <person name="Chong P.A."/>
            <person name="Kema G.H.J."/>
            <person name="Seidl M.F."/>
        </authorList>
    </citation>
    <scope>NUCLEOTIDE SEQUENCE [LARGE SCALE GENOMIC DNA]</scope>
    <source>
        <strain evidence="9 10">P124</strain>
    </source>
</reference>
<dbReference type="InterPro" id="IPR036851">
    <property type="entry name" value="Chloroperoxidase-like_sf"/>
</dbReference>
<evidence type="ECO:0000256" key="7">
    <source>
        <dbReference type="ARBA" id="ARBA00025795"/>
    </source>
</evidence>
<dbReference type="PROSITE" id="PS51405">
    <property type="entry name" value="HEME_HALOPEROXIDASE"/>
    <property type="match status" value="1"/>
</dbReference>
<comment type="caution">
    <text evidence="9">The sequence shown here is derived from an EMBL/GenBank/DDBJ whole genome shotgun (WGS) entry which is preliminary data.</text>
</comment>
<evidence type="ECO:0000313" key="9">
    <source>
        <dbReference type="EMBL" id="KAK4495752.1"/>
    </source>
</evidence>
<keyword evidence="2" id="KW-0575">Peroxidase</keyword>
<feature type="domain" description="Heme haloperoxidase family profile" evidence="8">
    <location>
        <begin position="69"/>
        <end position="278"/>
    </location>
</feature>
<gene>
    <name evidence="9" type="ORF">PRZ48_013020</name>
</gene>
<dbReference type="SUPFAM" id="SSF47571">
    <property type="entry name" value="Cloroperoxidase"/>
    <property type="match status" value="1"/>
</dbReference>
<dbReference type="Proteomes" id="UP001305779">
    <property type="component" value="Unassembled WGS sequence"/>
</dbReference>